<protein>
    <recommendedName>
        <fullName evidence="9">Serum deprivation-response protein</fullName>
    </recommendedName>
</protein>
<name>A0A9D3NR98_9TELE</name>
<proteinExistence type="inferred from homology"/>
<dbReference type="InterPro" id="IPR026752">
    <property type="entry name" value="Cavin_fam"/>
</dbReference>
<feature type="compositionally biased region" description="Basic and acidic residues" evidence="6">
    <location>
        <begin position="287"/>
        <end position="305"/>
    </location>
</feature>
<feature type="compositionally biased region" description="Polar residues" evidence="6">
    <location>
        <begin position="371"/>
        <end position="383"/>
    </location>
</feature>
<sequence length="472" mass="54599">MGEDEVQVEKSNMETEHESQELLVPSDPQPPHGDPSHGDPSHLLQLGESHEVNAITVLTLLDQLVKMLDSVQEKQQHMEDWQRVMEESVRHIQNDMNKLVKSNSVTTNSVSKLLEKNRKISAVMKDVREKMERQTAQVKKLEDNHNYLLHRDNFRVLIFQDEHEIPSSVFVKDSIREAENESLSPDANRSQEEGELHTVQLSSDEDLDEEQEDEEEFVEALEPLEKSRAEKIKRSSLKKVDSLKKAFSRENFEKKMNKMVEKREKIKKSLSQKNKGGSFKIFHIKKNREGGEEHTEQETFGEIHADLSPAQEEDTEPEELAKEKMGGAKEKEDEEEVEKEEVEVEKEEVSLDDSAENELSITEGLRAEYTLSATLPQETSHISHNALHGEEEEEEEEHREREEDDEAPHRIPSPKKQKAEKNENVLTRLKEKVKQDDKEQQYHAFTKVKPEWKDSTPKSIVTEGQHTSEEVK</sequence>
<comment type="subcellular location">
    <subcellularLocation>
        <location evidence="2">Cytoplasm</location>
    </subcellularLocation>
    <subcellularLocation>
        <location evidence="1">Membrane</location>
        <location evidence="1">Caveola</location>
    </subcellularLocation>
</comment>
<dbReference type="EMBL" id="JAHKSW010000011">
    <property type="protein sequence ID" value="KAG7327084.1"/>
    <property type="molecule type" value="Genomic_DNA"/>
</dbReference>
<evidence type="ECO:0000256" key="1">
    <source>
        <dbReference type="ARBA" id="ARBA00004345"/>
    </source>
</evidence>
<evidence type="ECO:0000256" key="4">
    <source>
        <dbReference type="ARBA" id="ARBA00022490"/>
    </source>
</evidence>
<feature type="compositionally biased region" description="Basic and acidic residues" evidence="6">
    <location>
        <begin position="417"/>
        <end position="441"/>
    </location>
</feature>
<dbReference type="Proteomes" id="UP000824219">
    <property type="component" value="Linkage Group LG11"/>
</dbReference>
<keyword evidence="8" id="KW-1185">Reference proteome</keyword>
<accession>A0A9D3NR98</accession>
<comment type="caution">
    <text evidence="7">The sequence shown here is derived from an EMBL/GenBank/DDBJ whole genome shotgun (WGS) entry which is preliminary data.</text>
</comment>
<feature type="compositionally biased region" description="Acidic residues" evidence="6">
    <location>
        <begin position="203"/>
        <end position="212"/>
    </location>
</feature>
<feature type="region of interest" description="Disordered" evidence="6">
    <location>
        <begin position="180"/>
        <end position="212"/>
    </location>
</feature>
<evidence type="ECO:0008006" key="9">
    <source>
        <dbReference type="Google" id="ProtNLM"/>
    </source>
</evidence>
<evidence type="ECO:0000256" key="6">
    <source>
        <dbReference type="SAM" id="MobiDB-lite"/>
    </source>
</evidence>
<feature type="region of interest" description="Disordered" evidence="6">
    <location>
        <begin position="279"/>
        <end position="472"/>
    </location>
</feature>
<dbReference type="PANTHER" id="PTHR15240">
    <property type="entry name" value="CAVIN"/>
    <property type="match status" value="1"/>
</dbReference>
<evidence type="ECO:0000256" key="2">
    <source>
        <dbReference type="ARBA" id="ARBA00004496"/>
    </source>
</evidence>
<feature type="region of interest" description="Disordered" evidence="6">
    <location>
        <begin position="1"/>
        <end position="44"/>
    </location>
</feature>
<feature type="compositionally biased region" description="Basic and acidic residues" evidence="6">
    <location>
        <begin position="319"/>
        <end position="331"/>
    </location>
</feature>
<feature type="compositionally biased region" description="Basic and acidic residues" evidence="6">
    <location>
        <begin position="7"/>
        <end position="20"/>
    </location>
</feature>
<evidence type="ECO:0000313" key="8">
    <source>
        <dbReference type="Proteomes" id="UP000824219"/>
    </source>
</evidence>
<reference evidence="7 8" key="1">
    <citation type="submission" date="2021-06" db="EMBL/GenBank/DDBJ databases">
        <title>Chromosome-level genome assembly of the red-tail catfish (Hemibagrus wyckioides).</title>
        <authorList>
            <person name="Shao F."/>
        </authorList>
    </citation>
    <scope>NUCLEOTIDE SEQUENCE [LARGE SCALE GENOMIC DNA]</scope>
    <source>
        <strain evidence="7">EC202008001</strain>
        <tissue evidence="7">Blood</tissue>
    </source>
</reference>
<keyword evidence="5" id="KW-0472">Membrane</keyword>
<organism evidence="7 8">
    <name type="scientific">Hemibagrus wyckioides</name>
    <dbReference type="NCBI Taxonomy" id="337641"/>
    <lineage>
        <taxon>Eukaryota</taxon>
        <taxon>Metazoa</taxon>
        <taxon>Chordata</taxon>
        <taxon>Craniata</taxon>
        <taxon>Vertebrata</taxon>
        <taxon>Euteleostomi</taxon>
        <taxon>Actinopterygii</taxon>
        <taxon>Neopterygii</taxon>
        <taxon>Teleostei</taxon>
        <taxon>Ostariophysi</taxon>
        <taxon>Siluriformes</taxon>
        <taxon>Bagridae</taxon>
        <taxon>Hemibagrus</taxon>
    </lineage>
</organism>
<feature type="compositionally biased region" description="Acidic residues" evidence="6">
    <location>
        <begin position="332"/>
        <end position="356"/>
    </location>
</feature>
<dbReference type="GO" id="GO:0005737">
    <property type="term" value="C:cytoplasm"/>
    <property type="evidence" value="ECO:0007669"/>
    <property type="project" value="UniProtKB-SubCell"/>
</dbReference>
<evidence type="ECO:0000313" key="7">
    <source>
        <dbReference type="EMBL" id="KAG7327084.1"/>
    </source>
</evidence>
<dbReference type="GO" id="GO:0005901">
    <property type="term" value="C:caveola"/>
    <property type="evidence" value="ECO:0007669"/>
    <property type="project" value="UniProtKB-SubCell"/>
</dbReference>
<dbReference type="AlphaFoldDB" id="A0A9D3NR98"/>
<keyword evidence="4" id="KW-0963">Cytoplasm</keyword>
<feature type="compositionally biased region" description="Acidic residues" evidence="6">
    <location>
        <begin position="390"/>
        <end position="406"/>
    </location>
</feature>
<gene>
    <name evidence="7" type="ORF">KOW79_010485</name>
</gene>
<evidence type="ECO:0000256" key="3">
    <source>
        <dbReference type="ARBA" id="ARBA00008836"/>
    </source>
</evidence>
<dbReference type="Pfam" id="PF15237">
    <property type="entry name" value="PTRF_SDPR"/>
    <property type="match status" value="1"/>
</dbReference>
<comment type="similarity">
    <text evidence="3">Belongs to the CAVIN family.</text>
</comment>
<evidence type="ECO:0000256" key="5">
    <source>
        <dbReference type="ARBA" id="ARBA00023136"/>
    </source>
</evidence>
<dbReference type="OrthoDB" id="8910748at2759"/>